<evidence type="ECO:0000313" key="3">
    <source>
        <dbReference type="Proteomes" id="UP001159363"/>
    </source>
</evidence>
<proteinExistence type="predicted"/>
<feature type="compositionally biased region" description="Acidic residues" evidence="1">
    <location>
        <begin position="92"/>
        <end position="105"/>
    </location>
</feature>
<feature type="compositionally biased region" description="Basic and acidic residues" evidence="1">
    <location>
        <begin position="152"/>
        <end position="167"/>
    </location>
</feature>
<gene>
    <name evidence="2" type="ORF">PR048_030016</name>
</gene>
<organism evidence="2 3">
    <name type="scientific">Dryococelus australis</name>
    <dbReference type="NCBI Taxonomy" id="614101"/>
    <lineage>
        <taxon>Eukaryota</taxon>
        <taxon>Metazoa</taxon>
        <taxon>Ecdysozoa</taxon>
        <taxon>Arthropoda</taxon>
        <taxon>Hexapoda</taxon>
        <taxon>Insecta</taxon>
        <taxon>Pterygota</taxon>
        <taxon>Neoptera</taxon>
        <taxon>Polyneoptera</taxon>
        <taxon>Phasmatodea</taxon>
        <taxon>Verophasmatodea</taxon>
        <taxon>Anareolatae</taxon>
        <taxon>Phasmatidae</taxon>
        <taxon>Eurycanthinae</taxon>
        <taxon>Dryococelus</taxon>
    </lineage>
</organism>
<evidence type="ECO:0000313" key="2">
    <source>
        <dbReference type="EMBL" id="KAJ8868488.1"/>
    </source>
</evidence>
<accession>A0ABQ9G883</accession>
<sequence length="167" mass="18481">MQGSINPLRIFNVDETGITVVQHKPASVIASKWQKQVHNLSPAERGKLQVSFLFCEAYLRAAKLQTASNGFKESGIHPFNPEHHFAARALGEVEEAENDETDDGIEPTGPPKDISPRDIRDVPIIQASTYAKAGTSFLVTGSPHVTSLTASLEERQRHEERQTKRPE</sequence>
<protein>
    <submittedName>
        <fullName evidence="2">Uncharacterized protein</fullName>
    </submittedName>
</protein>
<name>A0ABQ9G883_9NEOP</name>
<feature type="region of interest" description="Disordered" evidence="1">
    <location>
        <begin position="148"/>
        <end position="167"/>
    </location>
</feature>
<feature type="region of interest" description="Disordered" evidence="1">
    <location>
        <begin position="82"/>
        <end position="121"/>
    </location>
</feature>
<comment type="caution">
    <text evidence="2">The sequence shown here is derived from an EMBL/GenBank/DDBJ whole genome shotgun (WGS) entry which is preliminary data.</text>
</comment>
<keyword evidence="3" id="KW-1185">Reference proteome</keyword>
<dbReference type="EMBL" id="JARBHB010000014">
    <property type="protein sequence ID" value="KAJ8868488.1"/>
    <property type="molecule type" value="Genomic_DNA"/>
</dbReference>
<dbReference type="Proteomes" id="UP001159363">
    <property type="component" value="Chromosome 13"/>
</dbReference>
<reference evidence="2 3" key="1">
    <citation type="submission" date="2023-02" db="EMBL/GenBank/DDBJ databases">
        <title>LHISI_Scaffold_Assembly.</title>
        <authorList>
            <person name="Stuart O.P."/>
            <person name="Cleave R."/>
            <person name="Magrath M.J.L."/>
            <person name="Mikheyev A.S."/>
        </authorList>
    </citation>
    <scope>NUCLEOTIDE SEQUENCE [LARGE SCALE GENOMIC DNA]</scope>
    <source>
        <strain evidence="2">Daus_M_001</strain>
        <tissue evidence="2">Leg muscle</tissue>
    </source>
</reference>
<evidence type="ECO:0000256" key="1">
    <source>
        <dbReference type="SAM" id="MobiDB-lite"/>
    </source>
</evidence>